<dbReference type="Gene3D" id="3.40.50.1110">
    <property type="entry name" value="SGNH hydrolase"/>
    <property type="match status" value="1"/>
</dbReference>
<dbReference type="AlphaFoldDB" id="A0AAV7A9L8"/>
<comment type="caution">
    <text evidence="2">The sequence shown here is derived from an EMBL/GenBank/DDBJ whole genome shotgun (WGS) entry which is preliminary data.</text>
</comment>
<evidence type="ECO:0000313" key="3">
    <source>
        <dbReference type="Proteomes" id="UP000824782"/>
    </source>
</evidence>
<evidence type="ECO:0000313" key="2">
    <source>
        <dbReference type="EMBL" id="KAG8554788.1"/>
    </source>
</evidence>
<protein>
    <submittedName>
        <fullName evidence="2">Uncharacterized protein</fullName>
    </submittedName>
</protein>
<feature type="region of interest" description="Disordered" evidence="1">
    <location>
        <begin position="38"/>
        <end position="92"/>
    </location>
</feature>
<proteinExistence type="predicted"/>
<dbReference type="Proteomes" id="UP000824782">
    <property type="component" value="Unassembled WGS sequence"/>
</dbReference>
<feature type="region of interest" description="Disordered" evidence="1">
    <location>
        <begin position="197"/>
        <end position="223"/>
    </location>
</feature>
<reference evidence="2" key="1">
    <citation type="thesis" date="2020" institute="ProQuest LLC" country="789 East Eisenhower Parkway, Ann Arbor, MI, USA">
        <title>Comparative Genomics and Chromosome Evolution.</title>
        <authorList>
            <person name="Mudd A.B."/>
        </authorList>
    </citation>
    <scope>NUCLEOTIDE SEQUENCE</scope>
    <source>
        <strain evidence="2">237g6f4</strain>
        <tissue evidence="2">Blood</tissue>
    </source>
</reference>
<keyword evidence="3" id="KW-1185">Reference proteome</keyword>
<accession>A0AAV7A9L8</accession>
<dbReference type="SUPFAM" id="SSF52266">
    <property type="entry name" value="SGNH hydrolase"/>
    <property type="match status" value="1"/>
</dbReference>
<sequence>MSADVEGLLGRLRAEALVRGEDWLREKVAYILRDEDAEAGTPRASRVRPLEHRSPSPVPRNRRRTRSPNVDTSGAAAGHRPASEALHPGRNPFDSYADTRSFTSAFNWGDVDLRTSASTAPTAAPGITSMAHQGSSDAAWAQCYNRTIDQREVAGEWAQLHHRRGDTEVPTMAHSSGTAEESIELRIERLLKACSAATNSDHQKAPSRGGLPPQPPNKGPQPCSVWILGNSFVTSALKRVSFEPDGHQLGFPRSKAEIRWLELRNPSWDCVRTTAMHHARQDRRPPDILVLHAGGDDLGAIPMKYLMDGIKSDIARLISRFTKTIIVWSEIVNRQKWPKARSQKVIEKARFGVNKTVSRFLKNGGVVVRHKGLEGDNAHLFEEDGVRLNATGNDIWCGGIHDGIDKAIQLLQKRAENLQADCFQNLSIRAGKCLQVQT</sequence>
<dbReference type="InterPro" id="IPR036514">
    <property type="entry name" value="SGNH_hydro_sf"/>
</dbReference>
<dbReference type="EMBL" id="WNYA01000010">
    <property type="protein sequence ID" value="KAG8554788.1"/>
    <property type="molecule type" value="Genomic_DNA"/>
</dbReference>
<evidence type="ECO:0000256" key="1">
    <source>
        <dbReference type="SAM" id="MobiDB-lite"/>
    </source>
</evidence>
<name>A0AAV7A9L8_ENGPU</name>
<organism evidence="2 3">
    <name type="scientific">Engystomops pustulosus</name>
    <name type="common">Tungara frog</name>
    <name type="synonym">Physalaemus pustulosus</name>
    <dbReference type="NCBI Taxonomy" id="76066"/>
    <lineage>
        <taxon>Eukaryota</taxon>
        <taxon>Metazoa</taxon>
        <taxon>Chordata</taxon>
        <taxon>Craniata</taxon>
        <taxon>Vertebrata</taxon>
        <taxon>Euteleostomi</taxon>
        <taxon>Amphibia</taxon>
        <taxon>Batrachia</taxon>
        <taxon>Anura</taxon>
        <taxon>Neobatrachia</taxon>
        <taxon>Hyloidea</taxon>
        <taxon>Leptodactylidae</taxon>
        <taxon>Leiuperinae</taxon>
        <taxon>Engystomops</taxon>
    </lineage>
</organism>
<gene>
    <name evidence="2" type="ORF">GDO81_003896</name>
</gene>